<evidence type="ECO:0000256" key="2">
    <source>
        <dbReference type="SAM" id="Phobius"/>
    </source>
</evidence>
<feature type="compositionally biased region" description="Basic and acidic residues" evidence="1">
    <location>
        <begin position="143"/>
        <end position="159"/>
    </location>
</feature>
<gene>
    <name evidence="3" type="ORF">IB286_14525</name>
</gene>
<evidence type="ECO:0000313" key="3">
    <source>
        <dbReference type="EMBL" id="MBD2860213.1"/>
    </source>
</evidence>
<keyword evidence="2" id="KW-1133">Transmembrane helix</keyword>
<dbReference type="Proteomes" id="UP000610558">
    <property type="component" value="Unassembled WGS sequence"/>
</dbReference>
<feature type="transmembrane region" description="Helical" evidence="2">
    <location>
        <begin position="50"/>
        <end position="71"/>
    </location>
</feature>
<sequence length="179" mass="20533">MKFYYGLFAFILALAGGYLWWWMGDFYLAFESGGKLVATRTRQEFFSYGWPIFILPGLILGTLTGVAFGYVAQSAANSEADATISKLAKRTADAEQIAKISLEEAERKATTFIREEHEEIKRLRREYSNKFLQLESDRAEMERKLKAANEKVEDAEKKKTSAMAYNDRQNRKKARSQKS</sequence>
<evidence type="ECO:0000313" key="4">
    <source>
        <dbReference type="Proteomes" id="UP000610558"/>
    </source>
</evidence>
<comment type="caution">
    <text evidence="3">The sequence shown here is derived from an EMBL/GenBank/DDBJ whole genome shotgun (WGS) entry which is preliminary data.</text>
</comment>
<keyword evidence="4" id="KW-1185">Reference proteome</keyword>
<dbReference type="EMBL" id="JACXLD010000015">
    <property type="protein sequence ID" value="MBD2860213.1"/>
    <property type="molecule type" value="Genomic_DNA"/>
</dbReference>
<keyword evidence="2" id="KW-0812">Transmembrane</keyword>
<feature type="region of interest" description="Disordered" evidence="1">
    <location>
        <begin position="143"/>
        <end position="179"/>
    </location>
</feature>
<evidence type="ECO:0000256" key="1">
    <source>
        <dbReference type="SAM" id="MobiDB-lite"/>
    </source>
</evidence>
<protein>
    <submittedName>
        <fullName evidence="3">Uncharacterized protein</fullName>
    </submittedName>
</protein>
<keyword evidence="2" id="KW-0472">Membrane</keyword>
<feature type="compositionally biased region" description="Basic residues" evidence="1">
    <location>
        <begin position="170"/>
        <end position="179"/>
    </location>
</feature>
<organism evidence="3 4">
    <name type="scientific">Spongiibacter pelagi</name>
    <dbReference type="NCBI Taxonomy" id="2760804"/>
    <lineage>
        <taxon>Bacteria</taxon>
        <taxon>Pseudomonadati</taxon>
        <taxon>Pseudomonadota</taxon>
        <taxon>Gammaproteobacteria</taxon>
        <taxon>Cellvibrionales</taxon>
        <taxon>Spongiibacteraceae</taxon>
        <taxon>Spongiibacter</taxon>
    </lineage>
</organism>
<dbReference type="RefSeq" id="WP_190766790.1">
    <property type="nucleotide sequence ID" value="NZ_JACXLD010000015.1"/>
</dbReference>
<proteinExistence type="predicted"/>
<name>A0A927C4W8_9GAMM</name>
<feature type="transmembrane region" description="Helical" evidence="2">
    <location>
        <begin position="7"/>
        <end position="30"/>
    </location>
</feature>
<reference evidence="3" key="1">
    <citation type="submission" date="2020-09" db="EMBL/GenBank/DDBJ databases">
        <authorList>
            <person name="Yoon J.-W."/>
        </authorList>
    </citation>
    <scope>NUCLEOTIDE SEQUENCE</scope>
    <source>
        <strain evidence="3">KMU-158</strain>
    </source>
</reference>
<dbReference type="AlphaFoldDB" id="A0A927C4W8"/>
<accession>A0A927C4W8</accession>